<feature type="transmembrane region" description="Helical" evidence="2">
    <location>
        <begin position="184"/>
        <end position="202"/>
    </location>
</feature>
<accession>A0ABU2K675</accession>
<evidence type="ECO:0000313" key="3">
    <source>
        <dbReference type="EMBL" id="MDT0275672.1"/>
    </source>
</evidence>
<feature type="compositionally biased region" description="Low complexity" evidence="1">
    <location>
        <begin position="307"/>
        <end position="317"/>
    </location>
</feature>
<reference evidence="4" key="1">
    <citation type="submission" date="2023-07" db="EMBL/GenBank/DDBJ databases">
        <title>30 novel species of actinomycetes from the DSMZ collection.</title>
        <authorList>
            <person name="Nouioui I."/>
        </authorList>
    </citation>
    <scope>NUCLEOTIDE SEQUENCE [LARGE SCALE GENOMIC DNA]</scope>
    <source>
        <strain evidence="4">DSM 46792</strain>
    </source>
</reference>
<keyword evidence="2" id="KW-0472">Membrane</keyword>
<dbReference type="Proteomes" id="UP001183222">
    <property type="component" value="Unassembled WGS sequence"/>
</dbReference>
<dbReference type="Pfam" id="PF22564">
    <property type="entry name" value="HAAS"/>
    <property type="match status" value="1"/>
</dbReference>
<gene>
    <name evidence="3" type="ORF">RM425_07115</name>
</gene>
<evidence type="ECO:0000256" key="1">
    <source>
        <dbReference type="SAM" id="MobiDB-lite"/>
    </source>
</evidence>
<keyword evidence="4" id="KW-1185">Reference proteome</keyword>
<feature type="compositionally biased region" description="Pro residues" evidence="1">
    <location>
        <begin position="351"/>
        <end position="376"/>
    </location>
</feature>
<dbReference type="EMBL" id="JAVREI010000003">
    <property type="protein sequence ID" value="MDT0275672.1"/>
    <property type="molecule type" value="Genomic_DNA"/>
</dbReference>
<name>A0ABU2K675_9ACTN</name>
<protein>
    <submittedName>
        <fullName evidence="3">Uncharacterized protein</fullName>
    </submittedName>
</protein>
<keyword evidence="2" id="KW-1133">Transmembrane helix</keyword>
<keyword evidence="2" id="KW-0812">Transmembrane</keyword>
<proteinExistence type="predicted"/>
<dbReference type="RefSeq" id="WP_311344496.1">
    <property type="nucleotide sequence ID" value="NZ_JAVREI010000003.1"/>
</dbReference>
<sequence>MTAPQQAEPDVEVRAYARQVRTALADVPSERLAELLEDLEEHLVEVAAEGGEPLALRLGPPAEYAAELRRAAGLAEPAEHATPADASWNAGLAAHLDRLTATPQYAAVRDFLPELRPAWWVLRAWAPLVAVDAVFFGGTSFPVPSLGLSPLVGLVVTGAVIAWSVRRGLRVRQDPDLADPRLALVVNGALAVATLVALVAVADQPEPAMAYSPYPDQPAAELAHEDGTAITNIHPYSSTGEPLEGVLLYDQDGRPIDNLATYTAEGGEVQRLDQDPPAPANAFPQEQQVLTFDDRGNPVWVRPNTGPSASPSPSAPAGERVPEVEPLPGSDVEPVPGPAAEPLPGADVEPLPGPVGEPLPGPDVEPGPGPAVEPTP</sequence>
<comment type="caution">
    <text evidence="3">The sequence shown here is derived from an EMBL/GenBank/DDBJ whole genome shotgun (WGS) entry which is preliminary data.</text>
</comment>
<evidence type="ECO:0000313" key="4">
    <source>
        <dbReference type="Proteomes" id="UP001183222"/>
    </source>
</evidence>
<feature type="transmembrane region" description="Helical" evidence="2">
    <location>
        <begin position="118"/>
        <end position="137"/>
    </location>
</feature>
<feature type="transmembrane region" description="Helical" evidence="2">
    <location>
        <begin position="143"/>
        <end position="163"/>
    </location>
</feature>
<feature type="region of interest" description="Disordered" evidence="1">
    <location>
        <begin position="296"/>
        <end position="376"/>
    </location>
</feature>
<evidence type="ECO:0000256" key="2">
    <source>
        <dbReference type="SAM" id="Phobius"/>
    </source>
</evidence>
<organism evidence="3 4">
    <name type="scientific">Blastococcus goldschmidtiae</name>
    <dbReference type="NCBI Taxonomy" id="3075546"/>
    <lineage>
        <taxon>Bacteria</taxon>
        <taxon>Bacillati</taxon>
        <taxon>Actinomycetota</taxon>
        <taxon>Actinomycetes</taxon>
        <taxon>Geodermatophilales</taxon>
        <taxon>Geodermatophilaceae</taxon>
        <taxon>Blastococcus</taxon>
    </lineage>
</organism>